<evidence type="ECO:0000313" key="2">
    <source>
        <dbReference type="EMBL" id="KAK9833041.1"/>
    </source>
</evidence>
<feature type="region of interest" description="Disordered" evidence="1">
    <location>
        <begin position="7"/>
        <end position="76"/>
    </location>
</feature>
<dbReference type="Proteomes" id="UP001438707">
    <property type="component" value="Unassembled WGS sequence"/>
</dbReference>
<evidence type="ECO:0000313" key="3">
    <source>
        <dbReference type="Proteomes" id="UP001438707"/>
    </source>
</evidence>
<dbReference type="EMBL" id="JALJOS010000011">
    <property type="protein sequence ID" value="KAK9833041.1"/>
    <property type="molecule type" value="Genomic_DNA"/>
</dbReference>
<reference evidence="2 3" key="1">
    <citation type="journal article" date="2024" name="Nat. Commun.">
        <title>Phylogenomics reveals the evolutionary origins of lichenization in chlorophyte algae.</title>
        <authorList>
            <person name="Puginier C."/>
            <person name="Libourel C."/>
            <person name="Otte J."/>
            <person name="Skaloud P."/>
            <person name="Haon M."/>
            <person name="Grisel S."/>
            <person name="Petersen M."/>
            <person name="Berrin J.G."/>
            <person name="Delaux P.M."/>
            <person name="Dal Grande F."/>
            <person name="Keller J."/>
        </authorList>
    </citation>
    <scope>NUCLEOTIDE SEQUENCE [LARGE SCALE GENOMIC DNA]</scope>
    <source>
        <strain evidence="2 3">SAG 2145</strain>
    </source>
</reference>
<proteinExistence type="predicted"/>
<evidence type="ECO:0000256" key="1">
    <source>
        <dbReference type="SAM" id="MobiDB-lite"/>
    </source>
</evidence>
<name>A0AAW1RGV1_9CHLO</name>
<gene>
    <name evidence="2" type="ORF">WJX74_005145</name>
</gene>
<sequence>MWQLRIAAMPPQVPCTAPNTPRSPRDPGLSKRLLGAASKRRTSFHLFRHSPKAPSESSGYSGTHESDNDQDFNESASKLADSLLELPEVAILHM</sequence>
<keyword evidence="3" id="KW-1185">Reference proteome</keyword>
<organism evidence="2 3">
    <name type="scientific">Apatococcus lobatus</name>
    <dbReference type="NCBI Taxonomy" id="904363"/>
    <lineage>
        <taxon>Eukaryota</taxon>
        <taxon>Viridiplantae</taxon>
        <taxon>Chlorophyta</taxon>
        <taxon>core chlorophytes</taxon>
        <taxon>Trebouxiophyceae</taxon>
        <taxon>Chlorellales</taxon>
        <taxon>Chlorellaceae</taxon>
        <taxon>Apatococcus</taxon>
    </lineage>
</organism>
<feature type="compositionally biased region" description="Basic residues" evidence="1">
    <location>
        <begin position="38"/>
        <end position="51"/>
    </location>
</feature>
<dbReference type="AlphaFoldDB" id="A0AAW1RGV1"/>
<accession>A0AAW1RGV1</accession>
<protein>
    <submittedName>
        <fullName evidence="2">Uncharacterized protein</fullName>
    </submittedName>
</protein>
<comment type="caution">
    <text evidence="2">The sequence shown here is derived from an EMBL/GenBank/DDBJ whole genome shotgun (WGS) entry which is preliminary data.</text>
</comment>